<dbReference type="RefSeq" id="WP_025443410.1">
    <property type="nucleotide sequence ID" value="NZ_AP024371.1"/>
</dbReference>
<gene>
    <name evidence="8" type="ORF">CNO13_00135</name>
    <name evidence="9" type="ORF">EZU67_00140</name>
</gene>
<feature type="domain" description="Endoribonuclease YicC-like N-terminal" evidence="6">
    <location>
        <begin position="1"/>
        <end position="155"/>
    </location>
</feature>
<evidence type="ECO:0000256" key="5">
    <source>
        <dbReference type="ARBA" id="ARBA00035648"/>
    </source>
</evidence>
<dbReference type="AlphaFoldDB" id="A0AAP8YSG3"/>
<comment type="cofactor">
    <cofactor evidence="1">
        <name>a divalent metal cation</name>
        <dbReference type="ChEBI" id="CHEBI:60240"/>
    </cofactor>
</comment>
<reference evidence="9" key="2">
    <citation type="submission" date="2022-12" db="EMBL/GenBank/DDBJ databases">
        <title>Whole genome sequencing of Borrelia miyamotoi strains isolated at the Russian territory.</title>
        <authorList>
            <person name="Kuleshov K.V."/>
            <person name="Platonov A.E."/>
            <person name="Goptar I.A."/>
            <person name="Shipulin G.A."/>
            <person name="Markelov M.L."/>
            <person name="Koetsveld J."/>
            <person name="Kolyasnikova N.M."/>
            <person name="Sarksyan D.S."/>
            <person name="Toporkova M.G."/>
            <person name="Hovius J.W."/>
        </authorList>
    </citation>
    <scope>NUCLEOTIDE SEQUENCE</scope>
    <source>
        <strain evidence="8 10">Yekat-1</strain>
        <strain evidence="9">Yekat-76</strain>
    </source>
</reference>
<dbReference type="GO" id="GO:0016787">
    <property type="term" value="F:hydrolase activity"/>
    <property type="evidence" value="ECO:0007669"/>
    <property type="project" value="UniProtKB-KW"/>
</dbReference>
<evidence type="ECO:0000256" key="4">
    <source>
        <dbReference type="ARBA" id="ARBA00022801"/>
    </source>
</evidence>
<dbReference type="Proteomes" id="UP000230633">
    <property type="component" value="Chromosome"/>
</dbReference>
<dbReference type="PANTHER" id="PTHR30636">
    <property type="entry name" value="UPF0701 PROTEIN YICC"/>
    <property type="match status" value="1"/>
</dbReference>
<comment type="similarity">
    <text evidence="5">Belongs to the YicC/YloC family.</text>
</comment>
<evidence type="ECO:0000313" key="9">
    <source>
        <dbReference type="EMBL" id="QBK62341.1"/>
    </source>
</evidence>
<evidence type="ECO:0000259" key="7">
    <source>
        <dbReference type="Pfam" id="PF08340"/>
    </source>
</evidence>
<reference evidence="11" key="1">
    <citation type="submission" date="2019-03" db="EMBL/GenBank/DDBJ databases">
        <title>Whole genome sequencing of Borrelia miyamotoi strains isolated at the Russian territory.</title>
        <authorList>
            <person name="Kuleshov K.V."/>
            <person name="Platonov A.E."/>
            <person name="Goptar I.A."/>
            <person name="Shipulin G.A."/>
            <person name="Markelov M.L."/>
            <person name="Koetsveld J."/>
            <person name="Kolyasnikova N.M."/>
            <person name="Sarksyan D.S."/>
            <person name="Toporkova M.G."/>
            <person name="Hovius J.W."/>
        </authorList>
    </citation>
    <scope>NUCLEOTIDE SEQUENCE [LARGE SCALE GENOMIC DNA]</scope>
    <source>
        <strain evidence="11">Yekat-76</strain>
    </source>
</reference>
<dbReference type="NCBIfam" id="TIGR00255">
    <property type="entry name" value="YicC/YloC family endoribonuclease"/>
    <property type="match status" value="1"/>
</dbReference>
<dbReference type="Pfam" id="PF08340">
    <property type="entry name" value="YicC-like_C"/>
    <property type="match status" value="1"/>
</dbReference>
<dbReference type="InterPro" id="IPR013527">
    <property type="entry name" value="YicC-like_N"/>
</dbReference>
<dbReference type="Pfam" id="PF03755">
    <property type="entry name" value="YicC-like_N"/>
    <property type="match status" value="1"/>
</dbReference>
<dbReference type="EMBL" id="CP024333">
    <property type="protein sequence ID" value="ATQ15638.1"/>
    <property type="molecule type" value="Genomic_DNA"/>
</dbReference>
<name>A0AAP8YSG3_9SPIR</name>
<keyword evidence="3" id="KW-0255">Endonuclease</keyword>
<organism evidence="9 11">
    <name type="scientific">Borrelia miyamotoi</name>
    <dbReference type="NCBI Taxonomy" id="47466"/>
    <lineage>
        <taxon>Bacteria</taxon>
        <taxon>Pseudomonadati</taxon>
        <taxon>Spirochaetota</taxon>
        <taxon>Spirochaetia</taxon>
        <taxon>Spirochaetales</taxon>
        <taxon>Borreliaceae</taxon>
        <taxon>Borrelia</taxon>
    </lineage>
</organism>
<proteinExistence type="inferred from homology"/>
<evidence type="ECO:0000259" key="6">
    <source>
        <dbReference type="Pfam" id="PF03755"/>
    </source>
</evidence>
<dbReference type="GO" id="GO:0004521">
    <property type="term" value="F:RNA endonuclease activity"/>
    <property type="evidence" value="ECO:0007669"/>
    <property type="project" value="InterPro"/>
</dbReference>
<keyword evidence="10" id="KW-1185">Reference proteome</keyword>
<keyword evidence="2" id="KW-0540">Nuclease</keyword>
<evidence type="ECO:0000256" key="2">
    <source>
        <dbReference type="ARBA" id="ARBA00022722"/>
    </source>
</evidence>
<evidence type="ECO:0000256" key="1">
    <source>
        <dbReference type="ARBA" id="ARBA00001968"/>
    </source>
</evidence>
<dbReference type="InterPro" id="IPR013551">
    <property type="entry name" value="YicC-like_C"/>
</dbReference>
<protein>
    <submittedName>
        <fullName evidence="9">YicC family protein</fullName>
    </submittedName>
</protein>
<evidence type="ECO:0000313" key="11">
    <source>
        <dbReference type="Proteomes" id="UP000291995"/>
    </source>
</evidence>
<accession>A0AAP8YSG3</accession>
<keyword evidence="4" id="KW-0378">Hydrolase</keyword>
<dbReference type="PANTHER" id="PTHR30636:SF3">
    <property type="entry name" value="UPF0701 PROTEIN YICC"/>
    <property type="match status" value="1"/>
</dbReference>
<dbReference type="Proteomes" id="UP000291995">
    <property type="component" value="Chromosome"/>
</dbReference>
<feature type="domain" description="Endoribonuclease YicC-like C-terminal" evidence="7">
    <location>
        <begin position="174"/>
        <end position="288"/>
    </location>
</feature>
<dbReference type="GeneID" id="75118530"/>
<dbReference type="EMBL" id="CP036557">
    <property type="protein sequence ID" value="QBK62341.1"/>
    <property type="molecule type" value="Genomic_DNA"/>
</dbReference>
<sequence>MKSMTGFFHLEKVISNYMFSVNLKSYNGKFLELKFKLPEILYAYELEIRNFISNYIKRGNVFLSVGYKEIVPNVHFSLNPHYIEAIARLRDSLLNSNLNIKDELRLGDFLSLRGALIFDESDVDQEMVYSAFKDVLEETLLNYDKSRVFEGENTKRDIISTLVLIRRDLGLLRESQSSINNKLFLSLKENLSKLVDDFSDVSVVEEAAKMSIRLDINEEIVRLYSHIDNFYKNLESDVCGKFLEFITQEMHREVTTLSSKAIDLDVRNLVLNMKLNLEKIKEHVRNIE</sequence>
<evidence type="ECO:0000313" key="10">
    <source>
        <dbReference type="Proteomes" id="UP000230633"/>
    </source>
</evidence>
<evidence type="ECO:0000313" key="8">
    <source>
        <dbReference type="EMBL" id="ATQ15638.1"/>
    </source>
</evidence>
<evidence type="ECO:0000256" key="3">
    <source>
        <dbReference type="ARBA" id="ARBA00022759"/>
    </source>
</evidence>
<dbReference type="InterPro" id="IPR005229">
    <property type="entry name" value="YicC/YloC-like"/>
</dbReference>